<keyword evidence="2" id="KW-0472">Membrane</keyword>
<accession>A0A172QXV4</accession>
<keyword evidence="2" id="KW-0812">Transmembrane</keyword>
<name>A0A172QXV4_9CORY</name>
<protein>
    <submittedName>
        <fullName evidence="3">Uncharacterized protein</fullName>
    </submittedName>
</protein>
<proteinExistence type="predicted"/>
<dbReference type="Proteomes" id="UP000076929">
    <property type="component" value="Plasmid pCRULAC1"/>
</dbReference>
<feature type="region of interest" description="Disordered" evidence="1">
    <location>
        <begin position="1"/>
        <end position="26"/>
    </location>
</feature>
<keyword evidence="2" id="KW-1133">Transmembrane helix</keyword>
<evidence type="ECO:0000313" key="3">
    <source>
        <dbReference type="EMBL" id="ANE05539.1"/>
    </source>
</evidence>
<evidence type="ECO:0000313" key="4">
    <source>
        <dbReference type="Proteomes" id="UP000076929"/>
    </source>
</evidence>
<feature type="transmembrane region" description="Helical" evidence="2">
    <location>
        <begin position="148"/>
        <end position="167"/>
    </location>
</feature>
<geneLocation type="plasmid" evidence="3 4">
    <name>pCRULAC1</name>
</geneLocation>
<reference evidence="3 4" key="1">
    <citation type="submission" date="2016-05" db="EMBL/GenBank/DDBJ databases">
        <title>Complete genome sequence of Corynebacterium crudilactis, a new Corynebacterium species isolated from raw cow's milk.</title>
        <authorList>
            <person name="Christian R."/>
            <person name="Zimmermann J."/>
            <person name="Lipski A."/>
            <person name="Kalinowski J."/>
        </authorList>
    </citation>
    <scope>NUCLEOTIDE SEQUENCE [LARGE SCALE GENOMIC DNA]</scope>
    <source>
        <strain evidence="3 4">JZ16</strain>
        <plasmid evidence="3 4">pCRULAC1</plasmid>
    </source>
</reference>
<dbReference type="KEGG" id="ccjz:ccrud_14460"/>
<organism evidence="3 4">
    <name type="scientific">Corynebacterium crudilactis</name>
    <dbReference type="NCBI Taxonomy" id="1652495"/>
    <lineage>
        <taxon>Bacteria</taxon>
        <taxon>Bacillati</taxon>
        <taxon>Actinomycetota</taxon>
        <taxon>Actinomycetes</taxon>
        <taxon>Mycobacteriales</taxon>
        <taxon>Corynebacteriaceae</taxon>
        <taxon>Corynebacterium</taxon>
    </lineage>
</organism>
<evidence type="ECO:0000256" key="1">
    <source>
        <dbReference type="SAM" id="MobiDB-lite"/>
    </source>
</evidence>
<keyword evidence="4" id="KW-1185">Reference proteome</keyword>
<dbReference type="EMBL" id="CP015623">
    <property type="protein sequence ID" value="ANE05539.1"/>
    <property type="molecule type" value="Genomic_DNA"/>
</dbReference>
<dbReference type="AlphaFoldDB" id="A0A172QXV4"/>
<gene>
    <name evidence="3" type="ORF">ccrud_14460</name>
</gene>
<dbReference type="RefSeq" id="WP_066570436.1">
    <property type="nucleotide sequence ID" value="NZ_CP015623.1"/>
</dbReference>
<sequence length="170" mass="18998">MTDSEKIPTVDLGRIAPEPTQPSGMVEPTNDVVDVETTPEVGNFVEQDGPDWVVYTDQLYVEVDEEDSTNVQITMVATTPDEVGEVSMVLTPEALRELRKELNNAVTRQADDERLRRREESTRWQRMGQTIVDPGGIRSRLEGVGEMTALYIFLAFIAVTTIFILVGKLV</sequence>
<keyword evidence="3" id="KW-0614">Plasmid</keyword>
<evidence type="ECO:0000256" key="2">
    <source>
        <dbReference type="SAM" id="Phobius"/>
    </source>
</evidence>